<gene>
    <name evidence="10" type="ORF">P0Y53_24515</name>
</gene>
<protein>
    <submittedName>
        <fullName evidence="10">SusC/RagA family TonB-linked outer membrane protein</fullName>
    </submittedName>
</protein>
<dbReference type="InterPro" id="IPR023996">
    <property type="entry name" value="TonB-dep_OMP_SusC/RagA"/>
</dbReference>
<dbReference type="Pfam" id="PF07715">
    <property type="entry name" value="Plug"/>
    <property type="match status" value="1"/>
</dbReference>
<keyword evidence="3 7" id="KW-1134">Transmembrane beta strand</keyword>
<evidence type="ECO:0000313" key="11">
    <source>
        <dbReference type="Proteomes" id="UP001220610"/>
    </source>
</evidence>
<dbReference type="Gene3D" id="3.55.50.30">
    <property type="match status" value="1"/>
</dbReference>
<evidence type="ECO:0000256" key="5">
    <source>
        <dbReference type="ARBA" id="ARBA00023136"/>
    </source>
</evidence>
<evidence type="ECO:0000256" key="4">
    <source>
        <dbReference type="ARBA" id="ARBA00022692"/>
    </source>
</evidence>
<name>A0AAJ6BGW3_9BACT</name>
<comment type="subcellular location">
    <subcellularLocation>
        <location evidence="1 7">Cell outer membrane</location>
        <topology evidence="1 7">Multi-pass membrane protein</topology>
    </subcellularLocation>
</comment>
<dbReference type="InterPro" id="IPR008969">
    <property type="entry name" value="CarboxyPept-like_regulatory"/>
</dbReference>
<evidence type="ECO:0000256" key="2">
    <source>
        <dbReference type="ARBA" id="ARBA00022448"/>
    </source>
</evidence>
<proteinExistence type="inferred from homology"/>
<feature type="chain" id="PRO_5042616906" evidence="8">
    <location>
        <begin position="18"/>
        <end position="1165"/>
    </location>
</feature>
<keyword evidence="6 7" id="KW-0998">Cell outer membrane</keyword>
<dbReference type="SUPFAM" id="SSF49464">
    <property type="entry name" value="Carboxypeptidase regulatory domain-like"/>
    <property type="match status" value="1"/>
</dbReference>
<dbReference type="InterPro" id="IPR037066">
    <property type="entry name" value="Plug_dom_sf"/>
</dbReference>
<dbReference type="PROSITE" id="PS52016">
    <property type="entry name" value="TONB_DEPENDENT_REC_3"/>
    <property type="match status" value="1"/>
</dbReference>
<dbReference type="EMBL" id="CP119311">
    <property type="protein sequence ID" value="WEK35662.1"/>
    <property type="molecule type" value="Genomic_DNA"/>
</dbReference>
<keyword evidence="2 7" id="KW-0813">Transport</keyword>
<accession>A0AAJ6BGW3</accession>
<evidence type="ECO:0000256" key="8">
    <source>
        <dbReference type="SAM" id="SignalP"/>
    </source>
</evidence>
<dbReference type="NCBIfam" id="TIGR04057">
    <property type="entry name" value="SusC_RagA_signa"/>
    <property type="match status" value="1"/>
</dbReference>
<dbReference type="InterPro" id="IPR039426">
    <property type="entry name" value="TonB-dep_rcpt-like"/>
</dbReference>
<keyword evidence="5 7" id="KW-0472">Membrane</keyword>
<keyword evidence="8" id="KW-0732">Signal</keyword>
<evidence type="ECO:0000313" key="10">
    <source>
        <dbReference type="EMBL" id="WEK35662.1"/>
    </source>
</evidence>
<evidence type="ECO:0000259" key="9">
    <source>
        <dbReference type="SMART" id="SM00965"/>
    </source>
</evidence>
<feature type="domain" description="Secretin/TonB short N-terminal" evidence="9">
    <location>
        <begin position="46"/>
        <end position="97"/>
    </location>
</feature>
<organism evidence="10 11">
    <name type="scientific">Candidatus Pseudobacter hemicellulosilyticus</name>
    <dbReference type="NCBI Taxonomy" id="3121375"/>
    <lineage>
        <taxon>Bacteria</taxon>
        <taxon>Pseudomonadati</taxon>
        <taxon>Bacteroidota</taxon>
        <taxon>Chitinophagia</taxon>
        <taxon>Chitinophagales</taxon>
        <taxon>Chitinophagaceae</taxon>
        <taxon>Pseudobacter</taxon>
    </lineage>
</organism>
<dbReference type="GO" id="GO:0009279">
    <property type="term" value="C:cell outer membrane"/>
    <property type="evidence" value="ECO:0007669"/>
    <property type="project" value="UniProtKB-SubCell"/>
</dbReference>
<reference evidence="10" key="1">
    <citation type="submission" date="2023-03" db="EMBL/GenBank/DDBJ databases">
        <title>Andean soil-derived lignocellulolytic bacterial consortium as a source of novel taxa and putative plastic-active enzymes.</title>
        <authorList>
            <person name="Diaz-Garcia L."/>
            <person name="Chuvochina M."/>
            <person name="Feuerriegel G."/>
            <person name="Bunk B."/>
            <person name="Sproer C."/>
            <person name="Streit W.R."/>
            <person name="Rodriguez L.M."/>
            <person name="Overmann J."/>
            <person name="Jimenez D.J."/>
        </authorList>
    </citation>
    <scope>NUCLEOTIDE SEQUENCE</scope>
    <source>
        <strain evidence="10">MAG 7</strain>
    </source>
</reference>
<dbReference type="Gene3D" id="2.40.170.20">
    <property type="entry name" value="TonB-dependent receptor, beta-barrel domain"/>
    <property type="match status" value="1"/>
</dbReference>
<dbReference type="InterPro" id="IPR036942">
    <property type="entry name" value="Beta-barrel_TonB_sf"/>
</dbReference>
<evidence type="ECO:0000256" key="3">
    <source>
        <dbReference type="ARBA" id="ARBA00022452"/>
    </source>
</evidence>
<evidence type="ECO:0000256" key="6">
    <source>
        <dbReference type="ARBA" id="ARBA00023237"/>
    </source>
</evidence>
<dbReference type="InterPro" id="IPR011662">
    <property type="entry name" value="Secretin/TonB_short_N"/>
</dbReference>
<evidence type="ECO:0000256" key="1">
    <source>
        <dbReference type="ARBA" id="ARBA00004571"/>
    </source>
</evidence>
<dbReference type="InterPro" id="IPR012910">
    <property type="entry name" value="Plug_dom"/>
</dbReference>
<dbReference type="NCBIfam" id="TIGR04056">
    <property type="entry name" value="OMP_RagA_SusC"/>
    <property type="match status" value="1"/>
</dbReference>
<sequence length="1165" mass="129659">MKLCFFIVLAACMQVSAKGLSQTVSFSGKDVQFKTVLAAIRQQTGYSIVYNPDLLSTARPVSVQAKKMPLEAFLRQVLKDQPIVYAIEKQTIVLSRRRTPQPESLPDPDYNKLVLYNQVKGLVRDSAGKALLGASVRVKGKPVSTITNDQGAFLLPAEEGDLLLVSYVGYEAAEIRVTAAGLQNGISIVMALHVASIDVVTVVSTGYQNISKEKMTGSYVQVDNELLNRSVSTNALNRLANIVPGLIFDDLATSSSSRNQTGIFVRGQSVIATRTDPLIIIDNFPYEGDLANINPNDIQSISVLKDAAAASIWGARAGNGVIVITTKKGANNQRPRLSFNSNITLSTKPDLYYLPTISAADYIDMEQSLFEKGFYTSTETNVRRPELTPVVELLIRKRDGLMDPAEADRQIAALKQNDVRDDFERYFLRNGLNQQYSLSLSGGTATQRYFLSGGYDRNLSSAVGNTYDRITLNASNNYSFFRQKLELGAGIYFTSGKQLIMDPGISGIDVISSTRLYPYADLADEQGNALPINKYFRQPYVDTAGKGKLLDWKYRPLDELNLGDNTKRSTDYRINFNLRYKLFPWLHAELLYQYNAGSIISRNIQSVNSYAVRSLINQYSSFDANGNVVRAIPLGGIQDNTNASYNTQSLRTQLTFQHSWSNHEISGIAGWEVRDQHDLSTSNRFYGYDERYGTTGRVNYTTYYRLYQNQTSAYNLISSGDRETDLTDRFRSYYANASYTWKRKYVAYASGRIDQSNLFGVKTNQRSVPLWSAGAAWQVHGENFYQVNWLPVLKLKASYGYAGNVDKSLSAYTTARAGGLNSYGYPYSNILNPPNPQLRWEQIGITNIAVEFATAGNRISGTLEWYQKKGIDLIGNSPFPPQTGITSFKGNTADTKTKGIDLTLNTLNLTGELQWNSVFMLSVVREKVTGYQILPVAAYELLSLSSTTPVIGKPLYGMYSFAWAGLDPNTGDPLGYNGKEVSSDYSAIYANTKPADLVYHGPGRPTIYGSLRNSFSFKGFSFSANIIYRMGYYVRKETVKYTNLLSGKGTHGDYYKRWQKPGDEAFTDIPSVTATIVARRDDFIEGAAAFVDRGDHIRLQDLTAGYDLARSLRGKLPFSRLELYCFANNIGLLWKANKWGLDPDNLTVYRQPAVRSIAIGIKAEF</sequence>
<dbReference type="SMART" id="SM00965">
    <property type="entry name" value="STN"/>
    <property type="match status" value="1"/>
</dbReference>
<dbReference type="SUPFAM" id="SSF56935">
    <property type="entry name" value="Porins"/>
    <property type="match status" value="1"/>
</dbReference>
<dbReference type="Pfam" id="PF07660">
    <property type="entry name" value="STN"/>
    <property type="match status" value="1"/>
</dbReference>
<dbReference type="Pfam" id="PF13715">
    <property type="entry name" value="CarbopepD_reg_2"/>
    <property type="match status" value="1"/>
</dbReference>
<feature type="signal peptide" evidence="8">
    <location>
        <begin position="1"/>
        <end position="17"/>
    </location>
</feature>
<dbReference type="Proteomes" id="UP001220610">
    <property type="component" value="Chromosome"/>
</dbReference>
<dbReference type="Gene3D" id="2.170.130.10">
    <property type="entry name" value="TonB-dependent receptor, plug domain"/>
    <property type="match status" value="1"/>
</dbReference>
<evidence type="ECO:0000256" key="7">
    <source>
        <dbReference type="PROSITE-ProRule" id="PRU01360"/>
    </source>
</evidence>
<dbReference type="Gene3D" id="2.60.40.1120">
    <property type="entry name" value="Carboxypeptidase-like, regulatory domain"/>
    <property type="match status" value="1"/>
</dbReference>
<comment type="similarity">
    <text evidence="7">Belongs to the TonB-dependent receptor family.</text>
</comment>
<dbReference type="AlphaFoldDB" id="A0AAJ6BGW3"/>
<dbReference type="InterPro" id="IPR023997">
    <property type="entry name" value="TonB-dep_OMP_SusC/RagA_CS"/>
</dbReference>
<keyword evidence="4 7" id="KW-0812">Transmembrane</keyword>